<gene>
    <name evidence="2" type="ORF">Vspart_01738</name>
</gene>
<organism evidence="2 3">
    <name type="scientific">Vibrio spartinae</name>
    <dbReference type="NCBI Taxonomy" id="1918945"/>
    <lineage>
        <taxon>Bacteria</taxon>
        <taxon>Pseudomonadati</taxon>
        <taxon>Pseudomonadota</taxon>
        <taxon>Gammaproteobacteria</taxon>
        <taxon>Vibrionales</taxon>
        <taxon>Vibrionaceae</taxon>
        <taxon>Vibrio</taxon>
    </lineage>
</organism>
<evidence type="ECO:0000313" key="2">
    <source>
        <dbReference type="EMBL" id="QMV14482.1"/>
    </source>
</evidence>
<feature type="compositionally biased region" description="Basic and acidic residues" evidence="1">
    <location>
        <begin position="40"/>
        <end position="59"/>
    </location>
</feature>
<sequence>MPKNEKYREKPTNSKRTVSELGGQGQDQDQDLSKYRKQRKQDEENSKDIKIEQQGEKTYSKKQPKKISKQSTPSLDEEIKNDHDESFNQHVRSEYFTRFEGVSTQQFNADPLKFSDTYFRSQYSRRPKDPEYEKTFKHNVLFNGKTKGFDKTGTFKSPFGKIKFATNKLKLPKDIEHASLYNEMLDFRDASCKRILDGCKNLDRDLVKVHHENNYPCLMVHIPYPHKVQTSRDLAFNDNVWNNLLLSYYGGIVNALAVIRHIPIEIVQRSSFGHFLPSLAETWQSFRINVGIVPQCYEKILIDALEILVNSNLIKLEYQTTKNFASTFNQQIEHYNRSKLNEYRKLFSEGYANKSSKIFNEKLKKSLEKEWKENADEENADGIYEKLITVANSGEVKFQLNIVKQFKESETLSSIMWHKAHFQGKSLLSEAFRQIEGREFLSTKVMEHYIEDKKVSLQPIEELLGHMKWTENSITRNEKIKNYLLEFKKLKFEATRIPKYNDEFVNLVEKILTVLKHEQIKNISQKNLYEELERAHLEFAASPFDFKDIDVDFGSDSDEEGDFEDKQKIYGKKLIVNTGIMAINLAYYTAFKMLNNPQVIIENMYYETVEAIKTTGLRHDSKKESKGKIVLTDINYCVNNGKLNKNTALANLNKDIIPIIDVTSATTTHIHEVVWKALGTVLVVFTVSSGLKNQQGGGDLNPYGTIRIFTRDKDKIGRIYTKMKGYLVSGSGSGSGSGHGNINTQLIRKSYKAIGMVPTNKKIFAEDL</sequence>
<evidence type="ECO:0000256" key="1">
    <source>
        <dbReference type="SAM" id="MobiDB-lite"/>
    </source>
</evidence>
<proteinExistence type="predicted"/>
<protein>
    <submittedName>
        <fullName evidence="2">Uncharacterized protein</fullName>
    </submittedName>
</protein>
<reference evidence="2 3" key="1">
    <citation type="journal article" date="2020" name="J. Nat. Prod.">
        <title>Genomics-Metabolomics Profiling Disclosed Marine Vibrio spartinae 3.6 as a Producer of a New Branched Side Chain Prodigiosin.</title>
        <authorList>
            <person name="Vitale G.A."/>
            <person name="Sciarretta M."/>
            <person name="Palma Esposito F."/>
            <person name="January G.G."/>
            <person name="Giaccio M."/>
            <person name="Bunk B."/>
            <person name="Sproer C."/>
            <person name="Bajerski F."/>
            <person name="Power D."/>
            <person name="Festa C."/>
            <person name="Monti M.C."/>
            <person name="D'Auria M.V."/>
            <person name="de Pascale D."/>
        </authorList>
    </citation>
    <scope>NUCLEOTIDE SEQUENCE [LARGE SCALE GENOMIC DNA]</scope>
    <source>
        <strain evidence="2 3">3.6</strain>
    </source>
</reference>
<dbReference type="RefSeq" id="WP_182287351.1">
    <property type="nucleotide sequence ID" value="NZ_CP046268.1"/>
</dbReference>
<feature type="region of interest" description="Disordered" evidence="1">
    <location>
        <begin position="1"/>
        <end position="84"/>
    </location>
</feature>
<dbReference type="Proteomes" id="UP000515264">
    <property type="component" value="Chromosome 1"/>
</dbReference>
<evidence type="ECO:0000313" key="3">
    <source>
        <dbReference type="Proteomes" id="UP000515264"/>
    </source>
</evidence>
<accession>A0ABX6QZF1</accession>
<dbReference type="EMBL" id="CP046268">
    <property type="protein sequence ID" value="QMV14482.1"/>
    <property type="molecule type" value="Genomic_DNA"/>
</dbReference>
<name>A0ABX6QZF1_9VIBR</name>
<feature type="compositionally biased region" description="Basic and acidic residues" evidence="1">
    <location>
        <begin position="1"/>
        <end position="12"/>
    </location>
</feature>
<keyword evidence="3" id="KW-1185">Reference proteome</keyword>